<evidence type="ECO:0000313" key="1">
    <source>
        <dbReference type="EMBL" id="KAJ9650845.1"/>
    </source>
</evidence>
<dbReference type="Proteomes" id="UP001172386">
    <property type="component" value="Unassembled WGS sequence"/>
</dbReference>
<gene>
    <name evidence="1" type="ORF">H2198_009862</name>
</gene>
<comment type="caution">
    <text evidence="1">The sequence shown here is derived from an EMBL/GenBank/DDBJ whole genome shotgun (WGS) entry which is preliminary data.</text>
</comment>
<accession>A0ACC2ZT64</accession>
<proteinExistence type="predicted"/>
<dbReference type="EMBL" id="JAPDRQ010000303">
    <property type="protein sequence ID" value="KAJ9650845.1"/>
    <property type="molecule type" value="Genomic_DNA"/>
</dbReference>
<protein>
    <submittedName>
        <fullName evidence="1">Uncharacterized protein</fullName>
    </submittedName>
</protein>
<reference evidence="1" key="1">
    <citation type="submission" date="2022-10" db="EMBL/GenBank/DDBJ databases">
        <title>Culturing micro-colonial fungi from biological soil crusts in the Mojave desert and describing Neophaeococcomyces mojavensis, and introducing the new genera and species Taxawa tesnikishii.</title>
        <authorList>
            <person name="Kurbessoian T."/>
            <person name="Stajich J.E."/>
        </authorList>
    </citation>
    <scope>NUCLEOTIDE SEQUENCE</scope>
    <source>
        <strain evidence="1">JES_112</strain>
    </source>
</reference>
<keyword evidence="2" id="KW-1185">Reference proteome</keyword>
<sequence>MVDIAHRVGIKAPASQVYQALATPEGVAGWWAEDTHGDREVGGTVKARFTNNGQEIGAMEMKLEQLIPSELVLWRFLAGPAEWIGTHARFALKQEGDYCIVLFTHEGWKERVEFTSHCSTKWAVFLMSLKALLETGKGQPNPHDTPRMNADKVFKALADPTRRTLLDLLCEDNGQTLGQLCEHLDMARQSVTQHLGLLEDASLISTVRRGREKLHFINPVPLHEVYERWVRKFEQQRLSLLHDLKRELEGE</sequence>
<evidence type="ECO:0000313" key="2">
    <source>
        <dbReference type="Proteomes" id="UP001172386"/>
    </source>
</evidence>
<organism evidence="1 2">
    <name type="scientific">Neophaeococcomyces mojaviensis</name>
    <dbReference type="NCBI Taxonomy" id="3383035"/>
    <lineage>
        <taxon>Eukaryota</taxon>
        <taxon>Fungi</taxon>
        <taxon>Dikarya</taxon>
        <taxon>Ascomycota</taxon>
        <taxon>Pezizomycotina</taxon>
        <taxon>Eurotiomycetes</taxon>
        <taxon>Chaetothyriomycetidae</taxon>
        <taxon>Chaetothyriales</taxon>
        <taxon>Chaetothyriales incertae sedis</taxon>
        <taxon>Neophaeococcomyces</taxon>
    </lineage>
</organism>
<name>A0ACC2ZT64_9EURO</name>